<evidence type="ECO:0000313" key="7">
    <source>
        <dbReference type="EMBL" id="OBW93826.1"/>
    </source>
</evidence>
<keyword evidence="3" id="KW-0663">Pyridoxal phosphate</keyword>
<evidence type="ECO:0000256" key="3">
    <source>
        <dbReference type="ARBA" id="ARBA00022898"/>
    </source>
</evidence>
<gene>
    <name evidence="7" type="ORF">QV01_00920</name>
</gene>
<dbReference type="SUPFAM" id="SSF53383">
    <property type="entry name" value="PLP-dependent transferases"/>
    <property type="match status" value="1"/>
</dbReference>
<evidence type="ECO:0000256" key="4">
    <source>
        <dbReference type="ARBA" id="ARBA00050776"/>
    </source>
</evidence>
<dbReference type="PANTHER" id="PTHR43586:SF8">
    <property type="entry name" value="CYSTEINE DESULFURASE 1, CHLOROPLASTIC"/>
    <property type="match status" value="1"/>
</dbReference>
<dbReference type="InterPro" id="IPR000192">
    <property type="entry name" value="Aminotrans_V_dom"/>
</dbReference>
<comment type="cofactor">
    <cofactor evidence="1 5">
        <name>pyridoxal 5'-phosphate</name>
        <dbReference type="ChEBI" id="CHEBI:597326"/>
    </cofactor>
</comment>
<reference evidence="7 8" key="1">
    <citation type="submission" date="2014-11" db="EMBL/GenBank/DDBJ databases">
        <title>Pan-genome of Gallibacterium spp.</title>
        <authorList>
            <person name="Kudirkiene E."/>
            <person name="Bojesen A.M."/>
        </authorList>
    </citation>
    <scope>NUCLEOTIDE SEQUENCE [LARGE SCALE GENOMIC DNA]</scope>
    <source>
        <strain evidence="7 8">F151</strain>
    </source>
</reference>
<evidence type="ECO:0000256" key="5">
    <source>
        <dbReference type="RuleBase" id="RU004504"/>
    </source>
</evidence>
<evidence type="ECO:0000256" key="2">
    <source>
        <dbReference type="ARBA" id="ARBA00010447"/>
    </source>
</evidence>
<feature type="domain" description="Aminotransferase class V" evidence="6">
    <location>
        <begin position="30"/>
        <end position="394"/>
    </location>
</feature>
<comment type="catalytic activity">
    <reaction evidence="4">
        <text>(sulfur carrier)-H + L-cysteine = (sulfur carrier)-SH + L-alanine</text>
        <dbReference type="Rhea" id="RHEA:43892"/>
        <dbReference type="Rhea" id="RHEA-COMP:14737"/>
        <dbReference type="Rhea" id="RHEA-COMP:14739"/>
        <dbReference type="ChEBI" id="CHEBI:29917"/>
        <dbReference type="ChEBI" id="CHEBI:35235"/>
        <dbReference type="ChEBI" id="CHEBI:57972"/>
        <dbReference type="ChEBI" id="CHEBI:64428"/>
        <dbReference type="EC" id="2.8.1.7"/>
    </reaction>
</comment>
<dbReference type="InterPro" id="IPR015421">
    <property type="entry name" value="PyrdxlP-dep_Trfase_major"/>
</dbReference>
<dbReference type="PATRIC" id="fig|505345.7.peg.183"/>
<dbReference type="Gene3D" id="3.40.640.10">
    <property type="entry name" value="Type I PLP-dependent aspartate aminotransferase-like (Major domain)"/>
    <property type="match status" value="1"/>
</dbReference>
<evidence type="ECO:0000256" key="1">
    <source>
        <dbReference type="ARBA" id="ARBA00001933"/>
    </source>
</evidence>
<dbReference type="Gene3D" id="3.90.1150.10">
    <property type="entry name" value="Aspartate Aminotransferase, domain 1"/>
    <property type="match status" value="1"/>
</dbReference>
<dbReference type="InterPro" id="IPR015424">
    <property type="entry name" value="PyrdxlP-dep_Trfase"/>
</dbReference>
<organism evidence="7 8">
    <name type="scientific">Gallibacterium genomosp. 3</name>
    <dbReference type="NCBI Taxonomy" id="505345"/>
    <lineage>
        <taxon>Bacteria</taxon>
        <taxon>Pseudomonadati</taxon>
        <taxon>Pseudomonadota</taxon>
        <taxon>Gammaproteobacteria</taxon>
        <taxon>Pasteurellales</taxon>
        <taxon>Pasteurellaceae</taxon>
        <taxon>Gallibacterium</taxon>
    </lineage>
</organism>
<dbReference type="OrthoDB" id="9808002at2"/>
<name>A0A1A7NWE4_9PAST</name>
<dbReference type="PROSITE" id="PS00595">
    <property type="entry name" value="AA_TRANSFER_CLASS_5"/>
    <property type="match status" value="1"/>
</dbReference>
<sequence>MSLVNFMYKPFNIDRFRAQFPFLQQHPTAVYLDSAATTLRPSALIEATSQFYCSAGSVHRSQYDWQQTQQFEQARQLVADLLQAEDQTCIIWTSGTTHSLNSIAYGLLYCFQPGDEIIISEAEHHANFVIWQQLAQQHQLKLIVLPLLPNYQLDLEALTEALSLRTKVVALNFVSNVTGYRQPIEQITPLIRQAAPNAMIVLDAAQAVLHQSISLQQLDVDFLAFSAHKLFGPTGLGVLTGKKSALQQLTPLFFGGKMVKQVTQQQTTLQELPYRLEAGTPNIAAVIGFGAVLQWLQQYDFSQLMAYTQQLAQQFRHRFAQYPNCQLFSDPHSHIISFTFTGIDNSDLATLLSEQQIALRTGQHCAQPYLHFLQQRGTLRLSLAPYNHQQDFTRFFQALDNALALLEEE</sequence>
<dbReference type="Proteomes" id="UP000243558">
    <property type="component" value="Unassembled WGS sequence"/>
</dbReference>
<accession>A0A1A7NWE4</accession>
<dbReference type="AlphaFoldDB" id="A0A1A7NWE4"/>
<dbReference type="InterPro" id="IPR015422">
    <property type="entry name" value="PyrdxlP-dep_Trfase_small"/>
</dbReference>
<evidence type="ECO:0000259" key="6">
    <source>
        <dbReference type="Pfam" id="PF00266"/>
    </source>
</evidence>
<protein>
    <submittedName>
        <fullName evidence="7">Cysteine desulfurase</fullName>
    </submittedName>
</protein>
<proteinExistence type="inferred from homology"/>
<keyword evidence="8" id="KW-1185">Reference proteome</keyword>
<dbReference type="EMBL" id="JTJM01000005">
    <property type="protein sequence ID" value="OBW93826.1"/>
    <property type="molecule type" value="Genomic_DNA"/>
</dbReference>
<comment type="caution">
    <text evidence="7">The sequence shown here is derived from an EMBL/GenBank/DDBJ whole genome shotgun (WGS) entry which is preliminary data.</text>
</comment>
<dbReference type="InterPro" id="IPR020578">
    <property type="entry name" value="Aminotrans_V_PyrdxlP_BS"/>
</dbReference>
<evidence type="ECO:0000313" key="8">
    <source>
        <dbReference type="Proteomes" id="UP000243558"/>
    </source>
</evidence>
<dbReference type="PANTHER" id="PTHR43586">
    <property type="entry name" value="CYSTEINE DESULFURASE"/>
    <property type="match status" value="1"/>
</dbReference>
<dbReference type="Pfam" id="PF00266">
    <property type="entry name" value="Aminotran_5"/>
    <property type="match status" value="1"/>
</dbReference>
<comment type="similarity">
    <text evidence="2">Belongs to the class-V pyridoxal-phosphate-dependent aminotransferase family. Csd subfamily.</text>
</comment>
<dbReference type="GO" id="GO:0031071">
    <property type="term" value="F:cysteine desulfurase activity"/>
    <property type="evidence" value="ECO:0007669"/>
    <property type="project" value="UniProtKB-EC"/>
</dbReference>